<keyword evidence="2" id="KW-1185">Reference proteome</keyword>
<sequence length="174" mass="18842">MEGEFLSLFKGEAMRIGILHVNGMRGVIDVKFLCTSILIVGLLILFGCSNTAEKDAEVSPKFVSTGIELQGIEGKIGILGPGFVANQANKYMWHLWGSKADLNGNFKVDAINLKTGNKVNPFTLNIPMLLGGPNNGADAHLPSTMKLPEPGVWQLNAYIDEKLFGSINVEVKKL</sequence>
<evidence type="ECO:0000313" key="2">
    <source>
        <dbReference type="Proteomes" id="UP001161691"/>
    </source>
</evidence>
<dbReference type="Proteomes" id="UP001161691">
    <property type="component" value="Unassembled WGS sequence"/>
</dbReference>
<dbReference type="Pfam" id="PF16167">
    <property type="entry name" value="DUF4871"/>
    <property type="match status" value="1"/>
</dbReference>
<dbReference type="InterPro" id="IPR032366">
    <property type="entry name" value="DUF4871"/>
</dbReference>
<proteinExistence type="predicted"/>
<comment type="caution">
    <text evidence="1">The sequence shown here is derived from an EMBL/GenBank/DDBJ whole genome shotgun (WGS) entry which is preliminary data.</text>
</comment>
<dbReference type="EMBL" id="JAGRPV010000001">
    <property type="protein sequence ID" value="MDI4647910.1"/>
    <property type="molecule type" value="Genomic_DNA"/>
</dbReference>
<gene>
    <name evidence="1" type="ORF">KB449_23365</name>
</gene>
<evidence type="ECO:0000313" key="1">
    <source>
        <dbReference type="EMBL" id="MDI4647910.1"/>
    </source>
</evidence>
<name>A0ABT6TM79_9BACL</name>
<accession>A0ABT6TM79</accession>
<protein>
    <submittedName>
        <fullName evidence="1">DUF4871 domain-containing protein</fullName>
    </submittedName>
</protein>
<dbReference type="RefSeq" id="WP_282910651.1">
    <property type="nucleotide sequence ID" value="NZ_JAGRPV010000001.1"/>
</dbReference>
<dbReference type="Gene3D" id="2.60.40.3830">
    <property type="match status" value="1"/>
</dbReference>
<reference evidence="1" key="1">
    <citation type="submission" date="2023-04" db="EMBL/GenBank/DDBJ databases">
        <title>Comparative genomic analysis of Cohnella hashimotonis sp. nov., isolated from the International Space Station.</title>
        <authorList>
            <person name="Venkateswaran K."/>
            <person name="Simpson A."/>
        </authorList>
    </citation>
    <scope>NUCLEOTIDE SEQUENCE</scope>
    <source>
        <strain evidence="1">F6_2S_P_1</strain>
    </source>
</reference>
<organism evidence="1 2">
    <name type="scientific">Cohnella hashimotonis</name>
    <dbReference type="NCBI Taxonomy" id="2826895"/>
    <lineage>
        <taxon>Bacteria</taxon>
        <taxon>Bacillati</taxon>
        <taxon>Bacillota</taxon>
        <taxon>Bacilli</taxon>
        <taxon>Bacillales</taxon>
        <taxon>Paenibacillaceae</taxon>
        <taxon>Cohnella</taxon>
    </lineage>
</organism>